<dbReference type="EMBL" id="UYJE01005361">
    <property type="protein sequence ID" value="VDI36822.1"/>
    <property type="molecule type" value="Genomic_DNA"/>
</dbReference>
<gene>
    <name evidence="2" type="ORF">MGAL_10B088728</name>
</gene>
<evidence type="ECO:0000313" key="3">
    <source>
        <dbReference type="Proteomes" id="UP000596742"/>
    </source>
</evidence>
<evidence type="ECO:0000256" key="1">
    <source>
        <dbReference type="SAM" id="MobiDB-lite"/>
    </source>
</evidence>
<accession>A0A8B6EQ52</accession>
<feature type="region of interest" description="Disordered" evidence="1">
    <location>
        <begin position="31"/>
        <end position="56"/>
    </location>
</feature>
<name>A0A8B6EQ52_MYTGA</name>
<evidence type="ECO:0000313" key="2">
    <source>
        <dbReference type="EMBL" id="VDI36822.1"/>
    </source>
</evidence>
<protein>
    <submittedName>
        <fullName evidence="2">Uncharacterized protein</fullName>
    </submittedName>
</protein>
<keyword evidence="3" id="KW-1185">Reference proteome</keyword>
<proteinExistence type="predicted"/>
<sequence>MGCQASRDVELACHAPYSDEQSQYSLKAAYTDGQEAAVQQDNTKKENSQNDTTASG</sequence>
<reference evidence="2" key="1">
    <citation type="submission" date="2018-11" db="EMBL/GenBank/DDBJ databases">
        <authorList>
            <person name="Alioto T."/>
            <person name="Alioto T."/>
        </authorList>
    </citation>
    <scope>NUCLEOTIDE SEQUENCE</scope>
</reference>
<dbReference type="Proteomes" id="UP000596742">
    <property type="component" value="Unassembled WGS sequence"/>
</dbReference>
<comment type="caution">
    <text evidence="2">The sequence shown here is derived from an EMBL/GenBank/DDBJ whole genome shotgun (WGS) entry which is preliminary data.</text>
</comment>
<dbReference type="AlphaFoldDB" id="A0A8B6EQ52"/>
<organism evidence="2 3">
    <name type="scientific">Mytilus galloprovincialis</name>
    <name type="common">Mediterranean mussel</name>
    <dbReference type="NCBI Taxonomy" id="29158"/>
    <lineage>
        <taxon>Eukaryota</taxon>
        <taxon>Metazoa</taxon>
        <taxon>Spiralia</taxon>
        <taxon>Lophotrochozoa</taxon>
        <taxon>Mollusca</taxon>
        <taxon>Bivalvia</taxon>
        <taxon>Autobranchia</taxon>
        <taxon>Pteriomorphia</taxon>
        <taxon>Mytilida</taxon>
        <taxon>Mytiloidea</taxon>
        <taxon>Mytilidae</taxon>
        <taxon>Mytilinae</taxon>
        <taxon>Mytilus</taxon>
    </lineage>
</organism>